<dbReference type="RefSeq" id="WP_092237244.1">
    <property type="nucleotide sequence ID" value="NZ_FNLL01000013.1"/>
</dbReference>
<name>A0A1H2JKB1_9BACT</name>
<feature type="domain" description="CN hydrolase" evidence="2">
    <location>
        <begin position="2"/>
        <end position="237"/>
    </location>
</feature>
<proteinExistence type="predicted"/>
<dbReference type="PROSITE" id="PS50263">
    <property type="entry name" value="CN_HYDROLASE"/>
    <property type="match status" value="1"/>
</dbReference>
<dbReference type="Gene3D" id="3.60.110.10">
    <property type="entry name" value="Carbon-nitrogen hydrolase"/>
    <property type="match status" value="1"/>
</dbReference>
<dbReference type="Pfam" id="PF00795">
    <property type="entry name" value="CN_hydrolase"/>
    <property type="match status" value="1"/>
</dbReference>
<evidence type="ECO:0000313" key="4">
    <source>
        <dbReference type="Proteomes" id="UP000199608"/>
    </source>
</evidence>
<evidence type="ECO:0000256" key="1">
    <source>
        <dbReference type="ARBA" id="ARBA00022801"/>
    </source>
</evidence>
<dbReference type="PANTHER" id="PTHR43674:SF16">
    <property type="entry name" value="CARBON-NITROGEN FAMILY, PUTATIVE (AFU_ORTHOLOGUE AFUA_5G02350)-RELATED"/>
    <property type="match status" value="1"/>
</dbReference>
<dbReference type="EMBL" id="FNLL01000013">
    <property type="protein sequence ID" value="SDU56568.1"/>
    <property type="molecule type" value="Genomic_DNA"/>
</dbReference>
<evidence type="ECO:0000259" key="2">
    <source>
        <dbReference type="PROSITE" id="PS50263"/>
    </source>
</evidence>
<dbReference type="GO" id="GO:0016811">
    <property type="term" value="F:hydrolase activity, acting on carbon-nitrogen (but not peptide) bonds, in linear amides"/>
    <property type="evidence" value="ECO:0007669"/>
    <property type="project" value="TreeGrafter"/>
</dbReference>
<accession>A0A1H2JKB1</accession>
<dbReference type="Proteomes" id="UP000199608">
    <property type="component" value="Unassembled WGS sequence"/>
</dbReference>
<sequence>MFQVAAIQITPILGDIQANLKRGIQFMRQLGQEADLIVFPELWTTGYYLSRQAFQQLAETRDGPSINQLREEARRAKAVVISSFAEKDSENQLFISAAIIDQKGEILGVVRKSLLWGRESEIFKKGEIKYPIFETEQAKIGVLICYEMEFPEPSRLLALEGVELIICPSVWSVSASRRWDIQLPARALDNTVFILGVNTVGNNSCGKSKLVGPMGDILAEASDAREEVLLRAVDIQSLYWARDENRYLEDYRTKLTPGGSTIPTPII</sequence>
<dbReference type="AlphaFoldDB" id="A0A1H2JKB1"/>
<dbReference type="InterPro" id="IPR050345">
    <property type="entry name" value="Aliph_Amidase/BUP"/>
</dbReference>
<protein>
    <submittedName>
        <fullName evidence="3">Predicted amidohydrolase</fullName>
    </submittedName>
</protein>
<keyword evidence="1 3" id="KW-0378">Hydrolase</keyword>
<dbReference type="InterPro" id="IPR003010">
    <property type="entry name" value="C-N_Hydrolase"/>
</dbReference>
<dbReference type="InterPro" id="IPR036526">
    <property type="entry name" value="C-N_Hydrolase_sf"/>
</dbReference>
<evidence type="ECO:0000313" key="3">
    <source>
        <dbReference type="EMBL" id="SDU56568.1"/>
    </source>
</evidence>
<keyword evidence="4" id="KW-1185">Reference proteome</keyword>
<gene>
    <name evidence="3" type="ORF">SAMN04487931_11316</name>
</gene>
<dbReference type="PANTHER" id="PTHR43674">
    <property type="entry name" value="NITRILASE C965.09-RELATED"/>
    <property type="match status" value="1"/>
</dbReference>
<organism evidence="3 4">
    <name type="scientific">Desulfobacula phenolica</name>
    <dbReference type="NCBI Taxonomy" id="90732"/>
    <lineage>
        <taxon>Bacteria</taxon>
        <taxon>Pseudomonadati</taxon>
        <taxon>Thermodesulfobacteriota</taxon>
        <taxon>Desulfobacteria</taxon>
        <taxon>Desulfobacterales</taxon>
        <taxon>Desulfobacteraceae</taxon>
        <taxon>Desulfobacula</taxon>
    </lineage>
</organism>
<reference evidence="4" key="1">
    <citation type="submission" date="2016-10" db="EMBL/GenBank/DDBJ databases">
        <authorList>
            <person name="Varghese N."/>
            <person name="Submissions S."/>
        </authorList>
    </citation>
    <scope>NUCLEOTIDE SEQUENCE [LARGE SCALE GENOMIC DNA]</scope>
    <source>
        <strain evidence="4">DSM 3384</strain>
    </source>
</reference>
<dbReference type="SUPFAM" id="SSF56317">
    <property type="entry name" value="Carbon-nitrogen hydrolase"/>
    <property type="match status" value="1"/>
</dbReference>